<evidence type="ECO:0000256" key="7">
    <source>
        <dbReference type="ARBA" id="ARBA00022833"/>
    </source>
</evidence>
<evidence type="ECO:0000313" key="15">
    <source>
        <dbReference type="Proteomes" id="UP000499080"/>
    </source>
</evidence>
<feature type="domain" description="C2H2-type" evidence="13">
    <location>
        <begin position="564"/>
        <end position="591"/>
    </location>
</feature>
<comment type="caution">
    <text evidence="14">The sequence shown here is derived from an EMBL/GenBank/DDBJ whole genome shotgun (WGS) entry which is preliminary data.</text>
</comment>
<dbReference type="SUPFAM" id="SSF57667">
    <property type="entry name" value="beta-beta-alpha zinc fingers"/>
    <property type="match status" value="3"/>
</dbReference>
<evidence type="ECO:0000256" key="9">
    <source>
        <dbReference type="ARBA" id="ARBA00023125"/>
    </source>
</evidence>
<protein>
    <submittedName>
        <fullName evidence="14">Zinc finger protein 347</fullName>
    </submittedName>
</protein>
<dbReference type="GO" id="GO:0008270">
    <property type="term" value="F:zinc ion binding"/>
    <property type="evidence" value="ECO:0007669"/>
    <property type="project" value="UniProtKB-KW"/>
</dbReference>
<dbReference type="EMBL" id="BGPR01076910">
    <property type="protein sequence ID" value="GBL63203.1"/>
    <property type="molecule type" value="Genomic_DNA"/>
</dbReference>
<keyword evidence="11" id="KW-0539">Nucleus</keyword>
<feature type="domain" description="C2H2-type" evidence="13">
    <location>
        <begin position="452"/>
        <end position="479"/>
    </location>
</feature>
<dbReference type="FunFam" id="3.30.160.60:FF:000624">
    <property type="entry name" value="zinc finger protein 697"/>
    <property type="match status" value="1"/>
</dbReference>
<keyword evidence="4" id="KW-0479">Metal-binding</keyword>
<keyword evidence="7" id="KW-0862">Zinc</keyword>
<dbReference type="PANTHER" id="PTHR23235">
    <property type="entry name" value="KRUEPPEL-LIKE TRANSCRIPTION FACTOR"/>
    <property type="match status" value="1"/>
</dbReference>
<dbReference type="PROSITE" id="PS50157">
    <property type="entry name" value="ZINC_FINGER_C2H2_2"/>
    <property type="match status" value="6"/>
</dbReference>
<dbReference type="FunFam" id="3.30.160.60:FF:000623">
    <property type="entry name" value="Zinc finger protein 234"/>
    <property type="match status" value="1"/>
</dbReference>
<feature type="domain" description="C2H2-type" evidence="13">
    <location>
        <begin position="508"/>
        <end position="535"/>
    </location>
</feature>
<dbReference type="Pfam" id="PF00096">
    <property type="entry name" value="zf-C2H2"/>
    <property type="match status" value="6"/>
</dbReference>
<dbReference type="PANTHER" id="PTHR23235:SF142">
    <property type="entry name" value="ZINC FINGER PROTEIN 384"/>
    <property type="match status" value="1"/>
</dbReference>
<dbReference type="GO" id="GO:0045893">
    <property type="term" value="P:positive regulation of DNA-templated transcription"/>
    <property type="evidence" value="ECO:0007669"/>
    <property type="project" value="UniProtKB-ARBA"/>
</dbReference>
<dbReference type="FunFam" id="3.30.160.60:FF:002343">
    <property type="entry name" value="Zinc finger protein 33A"/>
    <property type="match status" value="2"/>
</dbReference>
<keyword evidence="8" id="KW-0805">Transcription regulation</keyword>
<keyword evidence="6 12" id="KW-0863">Zinc-finger</keyword>
<dbReference type="InterPro" id="IPR036236">
    <property type="entry name" value="Znf_C2H2_sf"/>
</dbReference>
<dbReference type="Gene3D" id="3.30.160.60">
    <property type="entry name" value="Classic Zinc Finger"/>
    <property type="match status" value="6"/>
</dbReference>
<dbReference type="InterPro" id="IPR013087">
    <property type="entry name" value="Znf_C2H2_type"/>
</dbReference>
<dbReference type="PROSITE" id="PS00028">
    <property type="entry name" value="ZINC_FINGER_C2H2_1"/>
    <property type="match status" value="6"/>
</dbReference>
<evidence type="ECO:0000256" key="3">
    <source>
        <dbReference type="ARBA" id="ARBA00006991"/>
    </source>
</evidence>
<evidence type="ECO:0000313" key="14">
    <source>
        <dbReference type="EMBL" id="GBL63203.1"/>
    </source>
</evidence>
<comment type="function">
    <text evidence="1">May be involved in transcriptional regulation.</text>
</comment>
<evidence type="ECO:0000256" key="4">
    <source>
        <dbReference type="ARBA" id="ARBA00022723"/>
    </source>
</evidence>
<comment type="subcellular location">
    <subcellularLocation>
        <location evidence="2">Nucleus</location>
    </subcellularLocation>
</comment>
<keyword evidence="5" id="KW-0677">Repeat</keyword>
<feature type="domain" description="C2H2-type" evidence="13">
    <location>
        <begin position="536"/>
        <end position="563"/>
    </location>
</feature>
<dbReference type="AlphaFoldDB" id="A0A4Y1ZQM0"/>
<dbReference type="FunFam" id="3.30.160.60:FF:001732">
    <property type="entry name" value="Zgc:162936"/>
    <property type="match status" value="1"/>
</dbReference>
<feature type="domain" description="C2H2-type" evidence="13">
    <location>
        <begin position="592"/>
        <end position="617"/>
    </location>
</feature>
<dbReference type="GO" id="GO:0005634">
    <property type="term" value="C:nucleus"/>
    <property type="evidence" value="ECO:0007669"/>
    <property type="project" value="UniProtKB-SubCell"/>
</dbReference>
<organism evidence="14 15">
    <name type="scientific">Araneus ventricosus</name>
    <name type="common">Orbweaver spider</name>
    <name type="synonym">Epeira ventricosa</name>
    <dbReference type="NCBI Taxonomy" id="182803"/>
    <lineage>
        <taxon>Eukaryota</taxon>
        <taxon>Metazoa</taxon>
        <taxon>Ecdysozoa</taxon>
        <taxon>Arthropoda</taxon>
        <taxon>Chelicerata</taxon>
        <taxon>Arachnida</taxon>
        <taxon>Araneae</taxon>
        <taxon>Araneomorphae</taxon>
        <taxon>Entelegynae</taxon>
        <taxon>Araneoidea</taxon>
        <taxon>Araneidae</taxon>
        <taxon>Araneus</taxon>
    </lineage>
</organism>
<dbReference type="FunFam" id="3.30.160.60:FF:000100">
    <property type="entry name" value="Zinc finger 45-like"/>
    <property type="match status" value="1"/>
</dbReference>
<accession>A0A4Y1ZQM0</accession>
<proteinExistence type="inferred from homology"/>
<dbReference type="GO" id="GO:0000981">
    <property type="term" value="F:DNA-binding transcription factor activity, RNA polymerase II-specific"/>
    <property type="evidence" value="ECO:0007669"/>
    <property type="project" value="TreeGrafter"/>
</dbReference>
<dbReference type="GO" id="GO:0048598">
    <property type="term" value="P:embryonic morphogenesis"/>
    <property type="evidence" value="ECO:0007669"/>
    <property type="project" value="UniProtKB-ARBA"/>
</dbReference>
<dbReference type="SMART" id="SM00355">
    <property type="entry name" value="ZnF_C2H2"/>
    <property type="match status" value="6"/>
</dbReference>
<evidence type="ECO:0000256" key="5">
    <source>
        <dbReference type="ARBA" id="ARBA00022737"/>
    </source>
</evidence>
<dbReference type="GO" id="GO:0005694">
    <property type="term" value="C:chromosome"/>
    <property type="evidence" value="ECO:0007669"/>
    <property type="project" value="UniProtKB-ARBA"/>
</dbReference>
<gene>
    <name evidence="14" type="primary">ZNF347_0</name>
    <name evidence="14" type="ORF">AVEN_60708_1</name>
</gene>
<keyword evidence="10" id="KW-0804">Transcription</keyword>
<evidence type="ECO:0000256" key="2">
    <source>
        <dbReference type="ARBA" id="ARBA00004123"/>
    </source>
</evidence>
<evidence type="ECO:0000256" key="11">
    <source>
        <dbReference type="ARBA" id="ARBA00023242"/>
    </source>
</evidence>
<name>A0A4Y1ZQM0_ARAVE</name>
<evidence type="ECO:0000256" key="6">
    <source>
        <dbReference type="ARBA" id="ARBA00022771"/>
    </source>
</evidence>
<keyword evidence="9" id="KW-0238">DNA-binding</keyword>
<evidence type="ECO:0000256" key="12">
    <source>
        <dbReference type="PROSITE-ProRule" id="PRU00042"/>
    </source>
</evidence>
<evidence type="ECO:0000256" key="1">
    <source>
        <dbReference type="ARBA" id="ARBA00003767"/>
    </source>
</evidence>
<reference evidence="14 15" key="1">
    <citation type="journal article" date="2019" name="Sci. Rep.">
        <title>Orb-weaving spider Araneus ventricosus genome elucidates the spidroin gene catalogue.</title>
        <authorList>
            <person name="Kono N."/>
            <person name="Nakamura H."/>
            <person name="Ohtoshi R."/>
            <person name="Moran D.A.P."/>
            <person name="Shinohara A."/>
            <person name="Yoshida Y."/>
            <person name="Fujiwara M."/>
            <person name="Mori M."/>
            <person name="Tomita M."/>
            <person name="Arakawa K."/>
        </authorList>
    </citation>
    <scope>NUCLEOTIDE SEQUENCE [LARGE SCALE GENOMIC DNA]</scope>
</reference>
<evidence type="ECO:0000256" key="8">
    <source>
        <dbReference type="ARBA" id="ARBA00023015"/>
    </source>
</evidence>
<dbReference type="OrthoDB" id="6156513at2759"/>
<evidence type="ECO:0000259" key="13">
    <source>
        <dbReference type="PROSITE" id="PS50157"/>
    </source>
</evidence>
<dbReference type="Proteomes" id="UP000499080">
    <property type="component" value="Unassembled WGS sequence"/>
</dbReference>
<comment type="similarity">
    <text evidence="3">Belongs to the krueppel C2H2-type zinc-finger protein family.</text>
</comment>
<keyword evidence="15" id="KW-1185">Reference proteome</keyword>
<dbReference type="GO" id="GO:0000978">
    <property type="term" value="F:RNA polymerase II cis-regulatory region sequence-specific DNA binding"/>
    <property type="evidence" value="ECO:0007669"/>
    <property type="project" value="TreeGrafter"/>
</dbReference>
<evidence type="ECO:0000256" key="10">
    <source>
        <dbReference type="ARBA" id="ARBA00023163"/>
    </source>
</evidence>
<feature type="domain" description="C2H2-type" evidence="13">
    <location>
        <begin position="480"/>
        <end position="507"/>
    </location>
</feature>
<sequence>MPVLMCLDCLKTYDSLIEHNCSNRWWIPGVASRSTTVEAVAEDLDSMKQESTHGPCVQINETASFGTELVNINPALSNENYLYNQVAYAEEQLTYSSQEYNTEGSSNHFMMMNSEQGDLGEWGIGDLNNQARRIELGGNDCDMEMRLSSPSSEMSSKIGRLTSMVYQLGLDEDNLNMPSIPDSSNNRPDFVPVDGTINDMSMYKVPILDVFEDAQTEQKIQNDPLKLMNKLVERGRTYEICSESNDAPVINEERGLINHELVMEDIHDSEKAEDKIRSFEIYRQFSKYGQINEIILTKDDLDSMTNNSAFTEAAPSRDFVLSNIPTHGSPVHTGSMNAQVRIDRTNVVMMRHNCNNASTEVKIGFNDMNFRRGTEESATVVNSFTEKSVSFEDCHVDAAHALAGPSFSQFNEHYTFLCVKEFQPNGNVKLHSMQRNSHLKKDKIIHKGINLYKCNVCGKSFTQKGNLQMHALTHTGEKPFKCDVCGKSFTRKGNLQTHALTHTGEKPFKCDVCGKSITLKSALQRHALIHTGEKPFKCDVCGKSFRLKSHLQRHALIHTGGKPFKCDVCGKSFTRRETLQKHVLTHTVNKLHECIICGKKFSDKSNLLSHSKTHKPK</sequence>